<accession>A0A081D9D4</accession>
<evidence type="ECO:0000313" key="8">
    <source>
        <dbReference type="EMBL" id="PRX12342.1"/>
    </source>
</evidence>
<dbReference type="GO" id="GO:0000976">
    <property type="term" value="F:transcription cis-regulatory region binding"/>
    <property type="evidence" value="ECO:0007669"/>
    <property type="project" value="TreeGrafter"/>
</dbReference>
<dbReference type="AlphaFoldDB" id="A0A081D9D4"/>
<dbReference type="InterPro" id="IPR036388">
    <property type="entry name" value="WH-like_DNA-bd_sf"/>
</dbReference>
<evidence type="ECO:0000313" key="9">
    <source>
        <dbReference type="Proteomes" id="UP000028531"/>
    </source>
</evidence>
<comment type="similarity">
    <text evidence="1">Belongs to the LysR transcriptional regulatory family.</text>
</comment>
<dbReference type="Pfam" id="PF03466">
    <property type="entry name" value="LysR_substrate"/>
    <property type="match status" value="1"/>
</dbReference>
<dbReference type="SUPFAM" id="SSF53850">
    <property type="entry name" value="Periplasmic binding protein-like II"/>
    <property type="match status" value="1"/>
</dbReference>
<dbReference type="Pfam" id="PF00126">
    <property type="entry name" value="HTH_1"/>
    <property type="match status" value="1"/>
</dbReference>
<dbReference type="Proteomes" id="UP000028980">
    <property type="component" value="Unassembled WGS sequence"/>
</dbReference>
<dbReference type="Gene3D" id="3.40.190.10">
    <property type="entry name" value="Periplasmic binding protein-like II"/>
    <property type="match status" value="2"/>
</dbReference>
<evidence type="ECO:0000256" key="4">
    <source>
        <dbReference type="ARBA" id="ARBA00023163"/>
    </source>
</evidence>
<dbReference type="InterPro" id="IPR005119">
    <property type="entry name" value="LysR_subst-bd"/>
</dbReference>
<keyword evidence="11" id="KW-1185">Reference proteome</keyword>
<name>A0A081D9D4_NONUL</name>
<evidence type="ECO:0000256" key="1">
    <source>
        <dbReference type="ARBA" id="ARBA00009437"/>
    </source>
</evidence>
<dbReference type="EMBL" id="JPJI01000012">
    <property type="protein sequence ID" value="KEZ94447.1"/>
    <property type="molecule type" value="Genomic_DNA"/>
</dbReference>
<dbReference type="OrthoDB" id="9785745at2"/>
<dbReference type="RefSeq" id="WP_036579684.1">
    <property type="nucleotide sequence ID" value="NZ_JBDUVK010000265.1"/>
</dbReference>
<dbReference type="PANTHER" id="PTHR30126:SF5">
    <property type="entry name" value="HTH-TYPE TRANSCRIPTIONAL ACTIVATOR CMPR"/>
    <property type="match status" value="1"/>
</dbReference>
<dbReference type="Proteomes" id="UP000028531">
    <property type="component" value="Unassembled WGS sequence"/>
</dbReference>
<dbReference type="GO" id="GO:0003700">
    <property type="term" value="F:DNA-binding transcription factor activity"/>
    <property type="evidence" value="ECO:0007669"/>
    <property type="project" value="InterPro"/>
</dbReference>
<evidence type="ECO:0000313" key="6">
    <source>
        <dbReference type="EMBL" id="GAK75530.1"/>
    </source>
</evidence>
<dbReference type="EMBL" id="BBLG01000002">
    <property type="protein sequence ID" value="GAK75530.1"/>
    <property type="molecule type" value="Genomic_DNA"/>
</dbReference>
<sequence length="311" mass="35431">MHYTLHQLEIFFKISQLKSITKAAEELNLTQPAVSIQLKKFQDQFPLPLTEYLGRKIHITEFGKEIADTAENILEQVATITYKSAAYEGKVAGKLNISVVSTGKYVMPYFLSDFLKKYPGIDLTMNVTNKSEVIKSIEDNTVDFAMVSVLPDHLKISRIELMRNELFLLGKDNPSKSGMQMSTQEFKKLKLIYREKGSATRQAMESFLDQQKFTNHKKIELVSNEAVKQAVIAGLGYSIMPIIGIKNELKNKEVQIIPIKNLPIITNWNLIWLSSKKQSPAALALAQYVKENKIEIIKKHFSWMESKSFLP</sequence>
<dbReference type="PANTHER" id="PTHR30126">
    <property type="entry name" value="HTH-TYPE TRANSCRIPTIONAL REGULATOR"/>
    <property type="match status" value="1"/>
</dbReference>
<dbReference type="InterPro" id="IPR036390">
    <property type="entry name" value="WH_DNA-bd_sf"/>
</dbReference>
<evidence type="ECO:0000313" key="11">
    <source>
        <dbReference type="Proteomes" id="UP000239997"/>
    </source>
</evidence>
<evidence type="ECO:0000313" key="10">
    <source>
        <dbReference type="Proteomes" id="UP000028980"/>
    </source>
</evidence>
<dbReference type="PROSITE" id="PS50931">
    <property type="entry name" value="HTH_LYSR"/>
    <property type="match status" value="1"/>
</dbReference>
<dbReference type="SUPFAM" id="SSF46785">
    <property type="entry name" value="Winged helix' DNA-binding domain"/>
    <property type="match status" value="1"/>
</dbReference>
<gene>
    <name evidence="7" type="ORF">IL45_02180</name>
    <name evidence="6" type="ORF">JCM19296_1122</name>
    <name evidence="8" type="ORF">LY02_02756</name>
</gene>
<keyword evidence="2" id="KW-0805">Transcription regulation</keyword>
<keyword evidence="3 8" id="KW-0238">DNA-binding</keyword>
<dbReference type="EMBL" id="PVNA01000007">
    <property type="protein sequence ID" value="PRX12342.1"/>
    <property type="molecule type" value="Genomic_DNA"/>
</dbReference>
<comment type="caution">
    <text evidence="6">The sequence shown here is derived from an EMBL/GenBank/DDBJ whole genome shotgun (WGS) entry which is preliminary data.</text>
</comment>
<protein>
    <submittedName>
        <fullName evidence="8">DNA-binding transcriptional LysR family regulator</fullName>
    </submittedName>
    <submittedName>
        <fullName evidence="7">LysR family transcriptional regulator</fullName>
    </submittedName>
    <submittedName>
        <fullName evidence="6">RubisCO operon transcriptional regulator</fullName>
    </submittedName>
</protein>
<organism evidence="6 10">
    <name type="scientific">Nonlabens ulvanivorans</name>
    <name type="common">Persicivirga ulvanivorans</name>
    <dbReference type="NCBI Taxonomy" id="906888"/>
    <lineage>
        <taxon>Bacteria</taxon>
        <taxon>Pseudomonadati</taxon>
        <taxon>Bacteroidota</taxon>
        <taxon>Flavobacteriia</taxon>
        <taxon>Flavobacteriales</taxon>
        <taxon>Flavobacteriaceae</taxon>
        <taxon>Nonlabens</taxon>
    </lineage>
</organism>
<evidence type="ECO:0000259" key="5">
    <source>
        <dbReference type="PROSITE" id="PS50931"/>
    </source>
</evidence>
<proteinExistence type="inferred from homology"/>
<reference evidence="7 9" key="2">
    <citation type="submission" date="2014-07" db="EMBL/GenBank/DDBJ databases">
        <title>Draft genome sequence of Nonlabens ulvanivorans, an ulvan degrading bacterium.</title>
        <authorList>
            <person name="Kopel M."/>
            <person name="Helbert W."/>
            <person name="Henrissat B."/>
            <person name="Doniger T."/>
            <person name="Banin E."/>
        </authorList>
    </citation>
    <scope>NUCLEOTIDE SEQUENCE [LARGE SCALE GENOMIC DNA]</scope>
    <source>
        <strain evidence="7 9">PLR</strain>
    </source>
</reference>
<feature type="domain" description="HTH lysR-type" evidence="5">
    <location>
        <begin position="1"/>
        <end position="60"/>
    </location>
</feature>
<keyword evidence="4" id="KW-0804">Transcription</keyword>
<dbReference type="InterPro" id="IPR000847">
    <property type="entry name" value="LysR_HTH_N"/>
</dbReference>
<evidence type="ECO:0000256" key="3">
    <source>
        <dbReference type="ARBA" id="ARBA00023125"/>
    </source>
</evidence>
<evidence type="ECO:0000256" key="2">
    <source>
        <dbReference type="ARBA" id="ARBA00023015"/>
    </source>
</evidence>
<dbReference type="Gene3D" id="1.10.10.10">
    <property type="entry name" value="Winged helix-like DNA-binding domain superfamily/Winged helix DNA-binding domain"/>
    <property type="match status" value="1"/>
</dbReference>
<reference evidence="8 11" key="3">
    <citation type="submission" date="2018-03" db="EMBL/GenBank/DDBJ databases">
        <title>Genomic Encyclopedia of Archaeal and Bacterial Type Strains, Phase II (KMG-II): from individual species to whole genera.</title>
        <authorList>
            <person name="Goeker M."/>
        </authorList>
    </citation>
    <scope>NUCLEOTIDE SEQUENCE [LARGE SCALE GENOMIC DNA]</scope>
    <source>
        <strain evidence="8 11">DSM 22727</strain>
    </source>
</reference>
<evidence type="ECO:0000313" key="7">
    <source>
        <dbReference type="EMBL" id="KEZ94447.1"/>
    </source>
</evidence>
<dbReference type="Proteomes" id="UP000239997">
    <property type="component" value="Unassembled WGS sequence"/>
</dbReference>
<reference evidence="6 10" key="1">
    <citation type="journal article" date="2014" name="Genome Announc.">
        <title>Draft Genome Sequences of Marine Flavobacterium Nonlabens Strains NR17, NR24, NR27, NR32, NR33, and Ara13.</title>
        <authorList>
            <person name="Nakanishi M."/>
            <person name="Meirelles P."/>
            <person name="Suzuki R."/>
            <person name="Takatani N."/>
            <person name="Mino S."/>
            <person name="Suda W."/>
            <person name="Oshima K."/>
            <person name="Hattori M."/>
            <person name="Ohkuma M."/>
            <person name="Hosokawa M."/>
            <person name="Miyashita K."/>
            <person name="Thompson F.L."/>
            <person name="Niwa A."/>
            <person name="Sawabe T."/>
            <person name="Sawabe T."/>
        </authorList>
    </citation>
    <scope>NUCLEOTIDE SEQUENCE [LARGE SCALE GENOMIC DNA]</scope>
    <source>
        <strain evidence="6">JCM 19296</strain>
        <strain evidence="10">JCM19296</strain>
    </source>
</reference>